<evidence type="ECO:0000313" key="2">
    <source>
        <dbReference type="EMBL" id="MDV2621995.1"/>
    </source>
</evidence>
<sequence length="94" mass="11035">MEKWISNLSDEELAFIKVFILSSGSLKKIARYYDVSYPTIRTKTDQLIKKIKRLDDNENKKGFKEQIMNLVIEDEISLQAAEKILALREEELKK</sequence>
<reference evidence="2" key="2">
    <citation type="submission" date="2023-10" db="EMBL/GenBank/DDBJ databases">
        <authorList>
            <person name="Khurajog B."/>
        </authorList>
    </citation>
    <scope>NUCLEOTIDE SEQUENCE</scope>
    <source>
        <strain evidence="2">BF9</strain>
    </source>
</reference>
<feature type="domain" description="DUF2089" evidence="1">
    <location>
        <begin position="8"/>
        <end position="52"/>
    </location>
</feature>
<name>A0AAW8YHJ3_PEDAC</name>
<protein>
    <submittedName>
        <fullName evidence="2">DUF2089 family protein</fullName>
    </submittedName>
</protein>
<accession>A0AAW8YHJ3</accession>
<evidence type="ECO:0000313" key="3">
    <source>
        <dbReference type="Proteomes" id="UP001280897"/>
    </source>
</evidence>
<comment type="caution">
    <text evidence="2">The sequence shown here is derived from an EMBL/GenBank/DDBJ whole genome shotgun (WGS) entry which is preliminary data.</text>
</comment>
<dbReference type="InterPro" id="IPR018658">
    <property type="entry name" value="DUF2089"/>
</dbReference>
<evidence type="ECO:0000259" key="1">
    <source>
        <dbReference type="Pfam" id="PF09862"/>
    </source>
</evidence>
<reference evidence="2" key="1">
    <citation type="journal article" date="2023" name="PeerJ">
        <title>Selection and evaluation of lactic acid bacteria from chicken feces in Thailand as potential probiotics.</title>
        <authorList>
            <person name="Khurajog B."/>
            <person name="Disastra Y."/>
            <person name="Lawwyne L.D."/>
            <person name="Sirichokchatchawan W."/>
            <person name="Niyomtham W."/>
            <person name="Yindee J."/>
            <person name="Hampson D.J."/>
            <person name="Prapasarakul N."/>
        </authorList>
    </citation>
    <scope>NUCLEOTIDE SEQUENCE</scope>
    <source>
        <strain evidence="2">BF9</strain>
    </source>
</reference>
<dbReference type="EMBL" id="JAWJAV010000007">
    <property type="protein sequence ID" value="MDV2621995.1"/>
    <property type="molecule type" value="Genomic_DNA"/>
</dbReference>
<dbReference type="RefSeq" id="WP_160185792.1">
    <property type="nucleotide sequence ID" value="NZ_CP096031.1"/>
</dbReference>
<dbReference type="SUPFAM" id="SSF88659">
    <property type="entry name" value="Sigma3 and sigma4 domains of RNA polymerase sigma factors"/>
    <property type="match status" value="1"/>
</dbReference>
<dbReference type="Pfam" id="PF09862">
    <property type="entry name" value="DUF2089"/>
    <property type="match status" value="1"/>
</dbReference>
<proteinExistence type="predicted"/>
<dbReference type="Proteomes" id="UP001280897">
    <property type="component" value="Unassembled WGS sequence"/>
</dbReference>
<gene>
    <name evidence="2" type="ORF">R0G89_09650</name>
</gene>
<organism evidence="2 3">
    <name type="scientific">Pediococcus acidilactici</name>
    <dbReference type="NCBI Taxonomy" id="1254"/>
    <lineage>
        <taxon>Bacteria</taxon>
        <taxon>Bacillati</taxon>
        <taxon>Bacillota</taxon>
        <taxon>Bacilli</taxon>
        <taxon>Lactobacillales</taxon>
        <taxon>Lactobacillaceae</taxon>
        <taxon>Pediococcus</taxon>
        <taxon>Pediococcus acidilactici group</taxon>
    </lineage>
</organism>
<dbReference type="InterPro" id="IPR013324">
    <property type="entry name" value="RNA_pol_sigma_r3/r4-like"/>
</dbReference>
<dbReference type="AlphaFoldDB" id="A0AAW8YHJ3"/>